<evidence type="ECO:0000259" key="6">
    <source>
        <dbReference type="Pfam" id="PF19289"/>
    </source>
</evidence>
<dbReference type="InterPro" id="IPR045569">
    <property type="entry name" value="Metalloprtase-TldD/E_C"/>
</dbReference>
<dbReference type="InterPro" id="IPR045570">
    <property type="entry name" value="Metalloprtase-TldD/E_cen_dom"/>
</dbReference>
<dbReference type="InterPro" id="IPR036059">
    <property type="entry name" value="TldD/PmbA_sf"/>
</dbReference>
<keyword evidence="9" id="KW-1185">Reference proteome</keyword>
<comment type="caution">
    <text evidence="8">The sequence shown here is derived from an EMBL/GenBank/DDBJ whole genome shotgun (WGS) entry which is preliminary data.</text>
</comment>
<evidence type="ECO:0008006" key="10">
    <source>
        <dbReference type="Google" id="ProtNLM"/>
    </source>
</evidence>
<dbReference type="Pfam" id="PF19289">
    <property type="entry name" value="PmbA_TldD_3rd"/>
    <property type="match status" value="1"/>
</dbReference>
<evidence type="ECO:0000313" key="9">
    <source>
        <dbReference type="Proteomes" id="UP000094936"/>
    </source>
</evidence>
<feature type="domain" description="Metalloprotease TldD/E N-terminal" evidence="5">
    <location>
        <begin position="21"/>
        <end position="85"/>
    </location>
</feature>
<dbReference type="Gene3D" id="3.30.2290.10">
    <property type="entry name" value="PmbA/TldD superfamily"/>
    <property type="match status" value="1"/>
</dbReference>
<dbReference type="InterPro" id="IPR002510">
    <property type="entry name" value="Metalloprtase-TldD/E_N"/>
</dbReference>
<dbReference type="SUPFAM" id="SSF111283">
    <property type="entry name" value="Putative modulator of DNA gyrase, PmbA/TldD"/>
    <property type="match status" value="1"/>
</dbReference>
<comment type="similarity">
    <text evidence="1">Belongs to the peptidase U62 family.</text>
</comment>
<protein>
    <recommendedName>
        <fullName evidence="10">Peptidase C69</fullName>
    </recommendedName>
</protein>
<feature type="domain" description="Metalloprotease TldD/E C-terminal" evidence="6">
    <location>
        <begin position="233"/>
        <end position="474"/>
    </location>
</feature>
<evidence type="ECO:0000256" key="4">
    <source>
        <dbReference type="ARBA" id="ARBA00023049"/>
    </source>
</evidence>
<accession>A0A1C3ESM9</accession>
<dbReference type="PANTHER" id="PTHR30624">
    <property type="entry name" value="UNCHARACTERIZED PROTEIN TLDD AND PMBA"/>
    <property type="match status" value="1"/>
</dbReference>
<reference evidence="8 9" key="1">
    <citation type="submission" date="2016-05" db="EMBL/GenBank/DDBJ databases">
        <title>Genomic Taxonomy of the Vibrionaceae.</title>
        <authorList>
            <person name="Gomez-Gil B."/>
            <person name="Enciso-Ibarra J."/>
        </authorList>
    </citation>
    <scope>NUCLEOTIDE SEQUENCE [LARGE SCALE GENOMIC DNA]</scope>
    <source>
        <strain evidence="8 9">CAIM 1920</strain>
    </source>
</reference>
<dbReference type="Pfam" id="PF01523">
    <property type="entry name" value="PmbA_TldD_1st"/>
    <property type="match status" value="1"/>
</dbReference>
<dbReference type="EMBL" id="LYBM01000001">
    <property type="protein sequence ID" value="ODA36241.1"/>
    <property type="molecule type" value="Genomic_DNA"/>
</dbReference>
<sequence>MPSEIIRKRFLELAPKELDYCSIRFVNRRTESLEMEKTFVLPVSHRWDQGAQITVIDNGGMGFASTSDLTVSGLRRALDRAMRLARLDKHAFVTDFSAIEMPHQKGRYQTPVEIDARNVPLSEKLSVLQESTAQLKVDDTIVDWRSQLAFDVEDKLIVTNHGGEISQQFHFVHAGLNATAFANGEAQTRDTGLGRVVMQGGWELLQDIWFGKAQQLGDQAKELVFADNCPEQAMDLLLTSDQMMLQIHESIGHPIELDRILGDERNFAGTSFVTPEMFGSYQYGSELLNVSFDPTIPHESASYGFDDDGSVAQKAMLIEGGVLKRGLGGTISQQRLGVDGVACSRSDTWRRPPLDRMANLNVEAGDKSMEELIGGIEKGILMNTNRSWSIDDSRNKFQFGCQYGQLIERGELTKVVKNPNYRGISSAFWRNLSAVGDASTFGVHGTPYCGKAEPMQLITVGHASPACVFKNVEVFGG</sequence>
<dbReference type="GO" id="GO:0006508">
    <property type="term" value="P:proteolysis"/>
    <property type="evidence" value="ECO:0007669"/>
    <property type="project" value="UniProtKB-KW"/>
</dbReference>
<proteinExistence type="inferred from homology"/>
<dbReference type="Pfam" id="PF19290">
    <property type="entry name" value="PmbA_TldD_2nd"/>
    <property type="match status" value="1"/>
</dbReference>
<name>A0A1C3ESM9_9GAMM</name>
<evidence type="ECO:0000259" key="7">
    <source>
        <dbReference type="Pfam" id="PF19290"/>
    </source>
</evidence>
<dbReference type="STRING" id="1080227.A8L45_01175"/>
<keyword evidence="2" id="KW-0645">Protease</keyword>
<keyword evidence="3" id="KW-0378">Hydrolase</keyword>
<evidence type="ECO:0000256" key="1">
    <source>
        <dbReference type="ARBA" id="ARBA00005836"/>
    </source>
</evidence>
<evidence type="ECO:0000256" key="3">
    <source>
        <dbReference type="ARBA" id="ARBA00022801"/>
    </source>
</evidence>
<dbReference type="GO" id="GO:0005829">
    <property type="term" value="C:cytosol"/>
    <property type="evidence" value="ECO:0007669"/>
    <property type="project" value="TreeGrafter"/>
</dbReference>
<dbReference type="InterPro" id="IPR035068">
    <property type="entry name" value="TldD/PmbA_N"/>
</dbReference>
<keyword evidence="4" id="KW-0482">Metalloprotease</keyword>
<gene>
    <name evidence="8" type="ORF">A8L45_01175</name>
</gene>
<organism evidence="8 9">
    <name type="scientific">Veronia pacifica</name>
    <dbReference type="NCBI Taxonomy" id="1080227"/>
    <lineage>
        <taxon>Bacteria</taxon>
        <taxon>Pseudomonadati</taxon>
        <taxon>Pseudomonadota</taxon>
        <taxon>Gammaproteobacteria</taxon>
        <taxon>Vibrionales</taxon>
        <taxon>Vibrionaceae</taxon>
        <taxon>Veronia</taxon>
    </lineage>
</organism>
<evidence type="ECO:0000313" key="8">
    <source>
        <dbReference type="EMBL" id="ODA36241.1"/>
    </source>
</evidence>
<dbReference type="AlphaFoldDB" id="A0A1C3ESM9"/>
<dbReference type="PANTHER" id="PTHR30624:SF10">
    <property type="entry name" value="CONSERVED PROTEIN"/>
    <property type="match status" value="1"/>
</dbReference>
<evidence type="ECO:0000256" key="2">
    <source>
        <dbReference type="ARBA" id="ARBA00022670"/>
    </source>
</evidence>
<dbReference type="Proteomes" id="UP000094936">
    <property type="component" value="Unassembled WGS sequence"/>
</dbReference>
<feature type="domain" description="Metalloprotease TldD/E central" evidence="7">
    <location>
        <begin position="116"/>
        <end position="222"/>
    </location>
</feature>
<dbReference type="InterPro" id="IPR051463">
    <property type="entry name" value="Peptidase_U62_metallo"/>
</dbReference>
<dbReference type="GO" id="GO:0008237">
    <property type="term" value="F:metallopeptidase activity"/>
    <property type="evidence" value="ECO:0007669"/>
    <property type="project" value="UniProtKB-KW"/>
</dbReference>
<dbReference type="RefSeq" id="WP_068898358.1">
    <property type="nucleotide sequence ID" value="NZ_JBHUIF010000002.1"/>
</dbReference>
<evidence type="ECO:0000259" key="5">
    <source>
        <dbReference type="Pfam" id="PF01523"/>
    </source>
</evidence>
<dbReference type="OrthoDB" id="9803213at2"/>